<dbReference type="InterPro" id="IPR024728">
    <property type="entry name" value="PolY_HhH_motif"/>
</dbReference>
<evidence type="ECO:0000256" key="1">
    <source>
        <dbReference type="ARBA" id="ARBA00010945"/>
    </source>
</evidence>
<dbReference type="SUPFAM" id="SSF56672">
    <property type="entry name" value="DNA/RNA polymerases"/>
    <property type="match status" value="1"/>
</dbReference>
<evidence type="ECO:0000313" key="18">
    <source>
        <dbReference type="EMBL" id="KZS98681.1"/>
    </source>
</evidence>
<keyword evidence="19" id="KW-1185">Reference proteome</keyword>
<dbReference type="EMBL" id="KV419395">
    <property type="protein sequence ID" value="KZS98681.1"/>
    <property type="molecule type" value="Genomic_DNA"/>
</dbReference>
<keyword evidence="9" id="KW-0863">Zinc-finger</keyword>
<evidence type="ECO:0000259" key="17">
    <source>
        <dbReference type="PROSITE" id="PS50173"/>
    </source>
</evidence>
<feature type="coiled-coil region" evidence="15">
    <location>
        <begin position="42"/>
        <end position="92"/>
    </location>
</feature>
<dbReference type="NCBIfam" id="NF002677">
    <property type="entry name" value="PRK02406.1"/>
    <property type="match status" value="1"/>
</dbReference>
<keyword evidence="4" id="KW-0808">Transferase</keyword>
<evidence type="ECO:0000256" key="7">
    <source>
        <dbReference type="ARBA" id="ARBA00022723"/>
    </source>
</evidence>
<keyword evidence="6" id="KW-0235">DNA replication</keyword>
<evidence type="ECO:0000256" key="5">
    <source>
        <dbReference type="ARBA" id="ARBA00022695"/>
    </source>
</evidence>
<dbReference type="InterPro" id="IPR001126">
    <property type="entry name" value="UmuC"/>
</dbReference>
<proteinExistence type="inferred from homology"/>
<dbReference type="GO" id="GO:0006260">
    <property type="term" value="P:DNA replication"/>
    <property type="evidence" value="ECO:0007669"/>
    <property type="project" value="UniProtKB-KW"/>
</dbReference>
<dbReference type="STRING" id="1314777.A0A165A9Z0"/>
<dbReference type="GO" id="GO:0003887">
    <property type="term" value="F:DNA-directed DNA polymerase activity"/>
    <property type="evidence" value="ECO:0007669"/>
    <property type="project" value="UniProtKB-KW"/>
</dbReference>
<evidence type="ECO:0000256" key="8">
    <source>
        <dbReference type="ARBA" id="ARBA00022763"/>
    </source>
</evidence>
<dbReference type="PANTHER" id="PTHR11076:SF33">
    <property type="entry name" value="DNA POLYMERASE KAPPA"/>
    <property type="match status" value="1"/>
</dbReference>
<evidence type="ECO:0000256" key="11">
    <source>
        <dbReference type="ARBA" id="ARBA00022842"/>
    </source>
</evidence>
<dbReference type="CDD" id="cd03586">
    <property type="entry name" value="PolY_Pol_IV_kappa"/>
    <property type="match status" value="1"/>
</dbReference>
<dbReference type="GO" id="GO:0003684">
    <property type="term" value="F:damaged DNA binding"/>
    <property type="evidence" value="ECO:0007669"/>
    <property type="project" value="InterPro"/>
</dbReference>
<dbReference type="Pfam" id="PF11798">
    <property type="entry name" value="IMS_HHH"/>
    <property type="match status" value="1"/>
</dbReference>
<keyword evidence="10" id="KW-0862">Zinc</keyword>
<dbReference type="InterPro" id="IPR017961">
    <property type="entry name" value="DNA_pol_Y-fam_little_finger"/>
</dbReference>
<dbReference type="EC" id="2.7.7.7" evidence="2"/>
<dbReference type="FunFam" id="3.40.1170.60:FF:000014">
    <property type="entry name" value="Related to DNA polymerase kappa"/>
    <property type="match status" value="1"/>
</dbReference>
<evidence type="ECO:0000256" key="9">
    <source>
        <dbReference type="ARBA" id="ARBA00022771"/>
    </source>
</evidence>
<name>A0A165A9Z0_9AGAM</name>
<dbReference type="GO" id="GO:0005634">
    <property type="term" value="C:nucleus"/>
    <property type="evidence" value="ECO:0007669"/>
    <property type="project" value="TreeGrafter"/>
</dbReference>
<keyword evidence="12" id="KW-0239">DNA-directed DNA polymerase</keyword>
<dbReference type="InterPro" id="IPR050116">
    <property type="entry name" value="DNA_polymerase-Y"/>
</dbReference>
<protein>
    <recommendedName>
        <fullName evidence="3">DNA polymerase kappa</fullName>
        <ecNumber evidence="2">2.7.7.7</ecNumber>
    </recommendedName>
</protein>
<dbReference type="Gene3D" id="3.30.160.60">
    <property type="entry name" value="Classic Zinc Finger"/>
    <property type="match status" value="1"/>
</dbReference>
<evidence type="ECO:0000256" key="2">
    <source>
        <dbReference type="ARBA" id="ARBA00012417"/>
    </source>
</evidence>
<feature type="domain" description="UmuC" evidence="17">
    <location>
        <begin position="96"/>
        <end position="275"/>
    </location>
</feature>
<dbReference type="GO" id="GO:0008270">
    <property type="term" value="F:zinc ion binding"/>
    <property type="evidence" value="ECO:0007669"/>
    <property type="project" value="UniProtKB-KW"/>
</dbReference>
<keyword evidence="15" id="KW-0175">Coiled coil</keyword>
<dbReference type="PROSITE" id="PS50173">
    <property type="entry name" value="UMUC"/>
    <property type="match status" value="1"/>
</dbReference>
<dbReference type="SMART" id="SM00734">
    <property type="entry name" value="ZnF_Rad18"/>
    <property type="match status" value="1"/>
</dbReference>
<dbReference type="GO" id="GO:0006281">
    <property type="term" value="P:DNA repair"/>
    <property type="evidence" value="ECO:0007669"/>
    <property type="project" value="UniProtKB-KW"/>
</dbReference>
<feature type="compositionally biased region" description="Low complexity" evidence="16">
    <location>
        <begin position="533"/>
        <end position="550"/>
    </location>
</feature>
<dbReference type="Gene3D" id="3.30.70.270">
    <property type="match status" value="1"/>
</dbReference>
<dbReference type="OrthoDB" id="1747274at2759"/>
<dbReference type="Gene3D" id="1.10.150.810">
    <property type="match status" value="2"/>
</dbReference>
<evidence type="ECO:0000256" key="4">
    <source>
        <dbReference type="ARBA" id="ARBA00022679"/>
    </source>
</evidence>
<dbReference type="Pfam" id="PF00817">
    <property type="entry name" value="IMS"/>
    <property type="match status" value="1"/>
</dbReference>
<sequence>MSQEESLLKRLAGPSSGKAGLSEDQARINRIIADASKGSKFYENEKKKDKELTERINRLLAHLDELLKHADLKKLEASADRHLEELEAQRDLSQYIVHVDMDSFYASVELLDNPTLAGKPFAVGGGVISTASYDARKYGVRSGMAGFVAKKLCPDLIFVKTNFPRYSEFSRQVMDICRQYDQDMAVAGMDEGYMNITAYCEKHQLDPETCVKQIRERVEKETKLTMSAGIAPTKTLAKVCSDRNKPNGQYFLGFERDLVLAFLRDLPIRKIPGIGRVNERLLDSIGIKKCGDIYDHRATLMLLDKQFDVDSMFRTYLGITSNVVAPGQREERKSVGVETTFSAISDPERLLEKLKDIAMDLESDLERTGWAGRTVTLKYKLDTFETFTRAKSMDRWITKEADLFAIGKELLVNEFPLTLRLLGLRVTKLKDLRASEEKGIKRFFQHGDSSPPKKKTRLSGDPNHDTRTGDTETELIDITSEDDMDTITKTEYDEPQGNEIHNSKAIADHPTTPPPKFPERWTRPASARRSAQKAVASSSISPSKPPAQSKLVFPAKSTKLAGPSSSNGPFSRHSGAVRAEPKEKHTCPICSKQMTLTNAELNAHIDFCLSRDVIQQARG</sequence>
<evidence type="ECO:0000256" key="3">
    <source>
        <dbReference type="ARBA" id="ARBA00016178"/>
    </source>
</evidence>
<evidence type="ECO:0000256" key="14">
    <source>
        <dbReference type="ARBA" id="ARBA00049244"/>
    </source>
</evidence>
<feature type="compositionally biased region" description="Acidic residues" evidence="16">
    <location>
        <begin position="471"/>
        <end position="485"/>
    </location>
</feature>
<comment type="catalytic activity">
    <reaction evidence="14">
        <text>DNA(n) + a 2'-deoxyribonucleoside 5'-triphosphate = DNA(n+1) + diphosphate</text>
        <dbReference type="Rhea" id="RHEA:22508"/>
        <dbReference type="Rhea" id="RHEA-COMP:17339"/>
        <dbReference type="Rhea" id="RHEA-COMP:17340"/>
        <dbReference type="ChEBI" id="CHEBI:33019"/>
        <dbReference type="ChEBI" id="CHEBI:61560"/>
        <dbReference type="ChEBI" id="CHEBI:173112"/>
        <dbReference type="EC" id="2.7.7.7"/>
    </reaction>
</comment>
<dbReference type="GO" id="GO:0042276">
    <property type="term" value="P:error-prone translesion synthesis"/>
    <property type="evidence" value="ECO:0007669"/>
    <property type="project" value="TreeGrafter"/>
</dbReference>
<dbReference type="Pfam" id="PF11799">
    <property type="entry name" value="IMS_C"/>
    <property type="match status" value="1"/>
</dbReference>
<keyword evidence="7" id="KW-0479">Metal-binding</keyword>
<dbReference type="Proteomes" id="UP000076722">
    <property type="component" value="Unassembled WGS sequence"/>
</dbReference>
<dbReference type="AlphaFoldDB" id="A0A165A9Z0"/>
<dbReference type="SUPFAM" id="SSF100879">
    <property type="entry name" value="Lesion bypass DNA polymerase (Y-family), little finger domain"/>
    <property type="match status" value="1"/>
</dbReference>
<dbReference type="HAMAP" id="MF_01113">
    <property type="entry name" value="DNApol_IV"/>
    <property type="match status" value="1"/>
</dbReference>
<dbReference type="InterPro" id="IPR036775">
    <property type="entry name" value="DNA_pol_Y-fam_lit_finger_sf"/>
</dbReference>
<keyword evidence="5" id="KW-0548">Nucleotidyltransferase</keyword>
<dbReference type="Gene3D" id="3.40.1170.60">
    <property type="match status" value="1"/>
</dbReference>
<comment type="similarity">
    <text evidence="1">Belongs to the DNA polymerase type-Y family.</text>
</comment>
<accession>A0A165A9Z0</accession>
<dbReference type="FunFam" id="1.10.150.810:FF:000003">
    <property type="entry name" value="DNA polymerase kappa subunit"/>
    <property type="match status" value="1"/>
</dbReference>
<evidence type="ECO:0000256" key="10">
    <source>
        <dbReference type="ARBA" id="ARBA00022833"/>
    </source>
</evidence>
<evidence type="ECO:0000313" key="19">
    <source>
        <dbReference type="Proteomes" id="UP000076722"/>
    </source>
</evidence>
<evidence type="ECO:0000256" key="16">
    <source>
        <dbReference type="SAM" id="MobiDB-lite"/>
    </source>
</evidence>
<evidence type="ECO:0000256" key="15">
    <source>
        <dbReference type="SAM" id="Coils"/>
    </source>
</evidence>
<dbReference type="InterPro" id="IPR043502">
    <property type="entry name" value="DNA/RNA_pol_sf"/>
</dbReference>
<dbReference type="InterPro" id="IPR006642">
    <property type="entry name" value="Rad18_UBZ4"/>
</dbReference>
<evidence type="ECO:0000256" key="6">
    <source>
        <dbReference type="ARBA" id="ARBA00022705"/>
    </source>
</evidence>
<gene>
    <name evidence="18" type="ORF">SISNIDRAFT_481390</name>
</gene>
<organism evidence="18 19">
    <name type="scientific">Sistotremastrum niveocremeum HHB9708</name>
    <dbReference type="NCBI Taxonomy" id="1314777"/>
    <lineage>
        <taxon>Eukaryota</taxon>
        <taxon>Fungi</taxon>
        <taxon>Dikarya</taxon>
        <taxon>Basidiomycota</taxon>
        <taxon>Agaricomycotina</taxon>
        <taxon>Agaricomycetes</taxon>
        <taxon>Sistotremastrales</taxon>
        <taxon>Sistotremastraceae</taxon>
        <taxon>Sertulicium</taxon>
        <taxon>Sertulicium niveocremeum</taxon>
    </lineage>
</organism>
<evidence type="ECO:0000256" key="12">
    <source>
        <dbReference type="ARBA" id="ARBA00022932"/>
    </source>
</evidence>
<dbReference type="FunFam" id="3.30.1490.100:FF:000004">
    <property type="entry name" value="DNA polymerase IV"/>
    <property type="match status" value="1"/>
</dbReference>
<keyword evidence="11" id="KW-0460">Magnesium</keyword>
<dbReference type="Gene3D" id="3.30.1490.100">
    <property type="entry name" value="DNA polymerase, Y-family, little finger domain"/>
    <property type="match status" value="1"/>
</dbReference>
<dbReference type="InterPro" id="IPR022880">
    <property type="entry name" value="DNApol_IV"/>
</dbReference>
<evidence type="ECO:0000256" key="13">
    <source>
        <dbReference type="ARBA" id="ARBA00023204"/>
    </source>
</evidence>
<feature type="region of interest" description="Disordered" evidence="16">
    <location>
        <begin position="1"/>
        <end position="22"/>
    </location>
</feature>
<dbReference type="InterPro" id="IPR043128">
    <property type="entry name" value="Rev_trsase/Diguanyl_cyclase"/>
</dbReference>
<dbReference type="GO" id="GO:0070987">
    <property type="term" value="P:error-free translesion synthesis"/>
    <property type="evidence" value="ECO:0007669"/>
    <property type="project" value="UniProtKB-ARBA"/>
</dbReference>
<reference evidence="18 19" key="1">
    <citation type="journal article" date="2016" name="Mol. Biol. Evol.">
        <title>Comparative Genomics of Early-Diverging Mushroom-Forming Fungi Provides Insights into the Origins of Lignocellulose Decay Capabilities.</title>
        <authorList>
            <person name="Nagy L.G."/>
            <person name="Riley R."/>
            <person name="Tritt A."/>
            <person name="Adam C."/>
            <person name="Daum C."/>
            <person name="Floudas D."/>
            <person name="Sun H."/>
            <person name="Yadav J.S."/>
            <person name="Pangilinan J."/>
            <person name="Larsson K.H."/>
            <person name="Matsuura K."/>
            <person name="Barry K."/>
            <person name="Labutti K."/>
            <person name="Kuo R."/>
            <person name="Ohm R.A."/>
            <person name="Bhattacharya S.S."/>
            <person name="Shirouzu T."/>
            <person name="Yoshinaga Y."/>
            <person name="Martin F.M."/>
            <person name="Grigoriev I.V."/>
            <person name="Hibbett D.S."/>
        </authorList>
    </citation>
    <scope>NUCLEOTIDE SEQUENCE [LARGE SCALE GENOMIC DNA]</scope>
    <source>
        <strain evidence="18 19">HHB9708</strain>
    </source>
</reference>
<feature type="region of interest" description="Disordered" evidence="16">
    <location>
        <begin position="442"/>
        <end position="583"/>
    </location>
</feature>
<keyword evidence="8" id="KW-0227">DNA damage</keyword>
<keyword evidence="13" id="KW-0234">DNA repair</keyword>
<dbReference type="PANTHER" id="PTHR11076">
    <property type="entry name" value="DNA REPAIR POLYMERASE UMUC / TRANSFERASE FAMILY MEMBER"/>
    <property type="match status" value="1"/>
</dbReference>